<dbReference type="EMBL" id="AABEMN010000002">
    <property type="protein sequence ID" value="EAG9518592.1"/>
    <property type="molecule type" value="Genomic_DNA"/>
</dbReference>
<evidence type="ECO:0000313" key="55">
    <source>
        <dbReference type="EMBL" id="EDN7716001.1"/>
    </source>
</evidence>
<dbReference type="EMBL" id="JACAVN010000005">
    <property type="protein sequence ID" value="NYA01962.1"/>
    <property type="molecule type" value="Genomic_DNA"/>
</dbReference>
<evidence type="ECO:0000313" key="107">
    <source>
        <dbReference type="Proteomes" id="UP000389283"/>
    </source>
</evidence>
<protein>
    <recommendedName>
        <fullName evidence="152">Lmo1980 protein</fullName>
    </recommendedName>
</protein>
<evidence type="ECO:0000313" key="38">
    <source>
        <dbReference type="EMBL" id="EAH0251707.1"/>
    </source>
</evidence>
<evidence type="ECO:0000313" key="141">
    <source>
        <dbReference type="Proteomes" id="UP000549379"/>
    </source>
</evidence>
<evidence type="ECO:0000313" key="61">
    <source>
        <dbReference type="EMBL" id="EDP8514280.1"/>
    </source>
</evidence>
<evidence type="ECO:0000313" key="125">
    <source>
        <dbReference type="Proteomes" id="UP000489121"/>
    </source>
</evidence>
<dbReference type="EMBL" id="DAAEQL010000001">
    <property type="protein sequence ID" value="HAA8489071.1"/>
    <property type="molecule type" value="Genomic_DNA"/>
</dbReference>
<evidence type="ECO:0000313" key="45">
    <source>
        <dbReference type="EMBL" id="EAK9317997.1"/>
    </source>
</evidence>
<dbReference type="Proteomes" id="UP000841146">
    <property type="component" value="Unassembled WGS sequence"/>
</dbReference>
<dbReference type="EMBL" id="AABGUK010000002">
    <property type="protein sequence ID" value="EAH4241636.1"/>
    <property type="molecule type" value="Genomic_DNA"/>
</dbReference>
<evidence type="ECO:0000313" key="6">
    <source>
        <dbReference type="EMBL" id="EAC5949235.1"/>
    </source>
</evidence>
<dbReference type="Proteomes" id="UP000841561">
    <property type="component" value="Unassembled WGS sequence"/>
</dbReference>
<evidence type="ECO:0000313" key="23">
    <source>
        <dbReference type="EMBL" id="EAG0865828.1"/>
    </source>
</evidence>
<dbReference type="Proteomes" id="UP000368805">
    <property type="component" value="Unassembled WGS sequence"/>
</dbReference>
<dbReference type="EMBL" id="AABCVX010000006">
    <property type="protein sequence ID" value="EAG6170235.1"/>
    <property type="molecule type" value="Genomic_DNA"/>
</dbReference>
<evidence type="ECO:0000313" key="26">
    <source>
        <dbReference type="EMBL" id="EAG2244626.1"/>
    </source>
</evidence>
<evidence type="ECO:0000313" key="118">
    <source>
        <dbReference type="Proteomes" id="UP000467347"/>
    </source>
</evidence>
<dbReference type="EMBL" id="DAAIHR010000003">
    <property type="protein sequence ID" value="HAB8397739.1"/>
    <property type="molecule type" value="Genomic_DNA"/>
</dbReference>
<evidence type="ECO:0000313" key="2">
    <source>
        <dbReference type="EMBL" id="EAC3881083.1"/>
    </source>
</evidence>
<dbReference type="Proteomes" id="UP000410967">
    <property type="component" value="Unassembled WGS sequence"/>
</dbReference>
<dbReference type="Proteomes" id="UP000478704">
    <property type="component" value="Unassembled WGS sequence"/>
</dbReference>
<dbReference type="EMBL" id="DAAIJL010000002">
    <property type="protein sequence ID" value="HAB8556242.1"/>
    <property type="molecule type" value="Genomic_DNA"/>
</dbReference>
<dbReference type="EMBL" id="AANPAU010000005">
    <property type="protein sequence ID" value="EDP8514280.1"/>
    <property type="molecule type" value="Genomic_DNA"/>
</dbReference>
<dbReference type="EMBL" id="DAAHUJ010000002">
    <property type="protein sequence ID" value="HAB7363358.1"/>
    <property type="molecule type" value="Genomic_DNA"/>
</dbReference>
<evidence type="ECO:0000313" key="84">
    <source>
        <dbReference type="Proteomes" id="UP000280270"/>
    </source>
</evidence>
<dbReference type="Proteomes" id="UP000566721">
    <property type="component" value="Unassembled WGS sequence"/>
</dbReference>
<dbReference type="EMBL" id="AAARIE010000004">
    <property type="protein sequence ID" value="EAE2659475.1"/>
    <property type="molecule type" value="Genomic_DNA"/>
</dbReference>
<evidence type="ECO:0000313" key="93">
    <source>
        <dbReference type="Proteomes" id="UP000352246"/>
    </source>
</evidence>
<evidence type="ECO:0000313" key="115">
    <source>
        <dbReference type="Proteomes" id="UP000458487"/>
    </source>
</evidence>
<evidence type="ECO:0000313" key="3">
    <source>
        <dbReference type="EMBL" id="EAC4481571.1"/>
    </source>
</evidence>
<dbReference type="EMBL" id="AALEDS010000003">
    <property type="protein sequence ID" value="ECY6543750.1"/>
    <property type="molecule type" value="Genomic_DNA"/>
</dbReference>
<evidence type="ECO:0000313" key="16">
    <source>
        <dbReference type="EMBL" id="EAE1095810.1"/>
    </source>
</evidence>
<evidence type="ECO:0000313" key="56">
    <source>
        <dbReference type="EMBL" id="EDN8269361.1"/>
    </source>
</evidence>
<dbReference type="EMBL" id="AANDQG010000002">
    <property type="protein sequence ID" value="EDN9628756.1"/>
    <property type="molecule type" value="Genomic_DNA"/>
</dbReference>
<dbReference type="KEGG" id="lmoe:BN418_2373"/>
<dbReference type="Proteomes" id="UP000423131">
    <property type="component" value="Unassembled WGS sequence"/>
</dbReference>
<evidence type="ECO:0000313" key="133">
    <source>
        <dbReference type="Proteomes" id="UP000530452"/>
    </source>
</evidence>
<dbReference type="Proteomes" id="UP000280270">
    <property type="component" value="Unassembled WGS sequence"/>
</dbReference>
<dbReference type="Proteomes" id="UP000331186">
    <property type="component" value="Unassembled WGS sequence"/>
</dbReference>
<dbReference type="EMBL" id="QXLS01000006">
    <property type="protein sequence ID" value="RKA06559.1"/>
    <property type="molecule type" value="Genomic_DNA"/>
</dbReference>
<dbReference type="Proteomes" id="UP000843503">
    <property type="component" value="Unassembled WGS sequence"/>
</dbReference>
<evidence type="ECO:0000313" key="59">
    <source>
        <dbReference type="EMBL" id="EDO0986031.1"/>
    </source>
</evidence>
<dbReference type="EMBL" id="QUQA01000008">
    <property type="protein sequence ID" value="RKC05045.1"/>
    <property type="molecule type" value="Genomic_DNA"/>
</dbReference>
<evidence type="ECO:0000313" key="132">
    <source>
        <dbReference type="Proteomes" id="UP000529135"/>
    </source>
</evidence>
<dbReference type="Proteomes" id="UP000527632">
    <property type="component" value="Unassembled WGS sequence"/>
</dbReference>
<dbReference type="EMBL" id="AAHZFN010000017">
    <property type="protein sequence ID" value="ECB9474522.1"/>
    <property type="molecule type" value="Genomic_DNA"/>
</dbReference>
<evidence type="ECO:0000313" key="28">
    <source>
        <dbReference type="EMBL" id="EAG2995676.1"/>
    </source>
</evidence>
<evidence type="ECO:0000313" key="86">
    <source>
        <dbReference type="Proteomes" id="UP000331186"/>
    </source>
</evidence>
<dbReference type="EMBL" id="AABGFX010000001">
    <property type="protein sequence ID" value="EAH3125973.1"/>
    <property type="molecule type" value="Genomic_DNA"/>
</dbReference>
<evidence type="ECO:0000313" key="9">
    <source>
        <dbReference type="EMBL" id="EAC9040103.1"/>
    </source>
</evidence>
<dbReference type="Proteomes" id="UP000460224">
    <property type="component" value="Unassembled WGS sequence"/>
</dbReference>
<dbReference type="Proteomes" id="UP000467347">
    <property type="component" value="Unassembled WGS sequence"/>
</dbReference>
<dbReference type="EMBL" id="AAISWI010000001">
    <property type="protein sequence ID" value="ECH7209879.1"/>
    <property type="molecule type" value="Genomic_DNA"/>
</dbReference>
<evidence type="ECO:0000313" key="116">
    <source>
        <dbReference type="Proteomes" id="UP000460224"/>
    </source>
</evidence>
<evidence type="ECO:0000313" key="103">
    <source>
        <dbReference type="Proteomes" id="UP000376505"/>
    </source>
</evidence>
<evidence type="ECO:0000313" key="101">
    <source>
        <dbReference type="Proteomes" id="UP000368805"/>
    </source>
</evidence>
<dbReference type="Proteomes" id="UP000458487">
    <property type="component" value="Unassembled WGS sequence"/>
</dbReference>
<dbReference type="Proteomes" id="UP000845014">
    <property type="component" value="Unassembled WGS sequence"/>
</dbReference>
<dbReference type="Proteomes" id="UP000467536">
    <property type="component" value="Unassembled WGS sequence"/>
</dbReference>
<evidence type="ECO:0000313" key="79">
    <source>
        <dbReference type="EMBL" id="RKA06559.1"/>
    </source>
</evidence>
<evidence type="ECO:0000313" key="69">
    <source>
        <dbReference type="EMBL" id="HAC0012411.1"/>
    </source>
</evidence>
<dbReference type="Proteomes" id="UP000548826">
    <property type="component" value="Unassembled WGS sequence"/>
</dbReference>
<dbReference type="EMBL" id="AANCZP010000002">
    <property type="protein sequence ID" value="EDN8269361.1"/>
    <property type="molecule type" value="Genomic_DNA"/>
</dbReference>
<dbReference type="EMBL" id="AAANYR010000002">
    <property type="protein sequence ID" value="EAD5785737.1"/>
    <property type="molecule type" value="Genomic_DNA"/>
</dbReference>
<dbReference type="Proteomes" id="UP000344343">
    <property type="component" value="Unassembled WGS sequence"/>
</dbReference>
<keyword evidence="1" id="KW-0812">Transmembrane</keyword>
<dbReference type="Proteomes" id="UP000339309">
    <property type="component" value="Unassembled WGS sequence"/>
</dbReference>
<evidence type="ECO:0000313" key="87">
    <source>
        <dbReference type="Proteomes" id="UP000335978"/>
    </source>
</evidence>
<evidence type="ECO:0000313" key="36">
    <source>
        <dbReference type="EMBL" id="EAG9855777.1"/>
    </source>
</evidence>
<evidence type="ECO:0000313" key="94">
    <source>
        <dbReference type="Proteomes" id="UP000354255"/>
    </source>
</evidence>
<dbReference type="Proteomes" id="UP000376505">
    <property type="component" value="Unassembled WGS sequence"/>
</dbReference>
<evidence type="ECO:0000313" key="98">
    <source>
        <dbReference type="Proteomes" id="UP000364988"/>
    </source>
</evidence>
<dbReference type="EMBL" id="AAIAJJ010000003">
    <property type="protein sequence ID" value="ECC1556443.1"/>
    <property type="molecule type" value="Genomic_DNA"/>
</dbReference>
<evidence type="ECO:0000313" key="134">
    <source>
        <dbReference type="Proteomes" id="UP000533021"/>
    </source>
</evidence>
<dbReference type="EMBL" id="AABAWE010000003">
    <property type="protein sequence ID" value="EAG2086970.1"/>
    <property type="molecule type" value="Genomic_DNA"/>
</dbReference>
<evidence type="ECO:0000313" key="24">
    <source>
        <dbReference type="EMBL" id="EAG0994416.1"/>
    </source>
</evidence>
<dbReference type="Proteomes" id="UP000285054">
    <property type="component" value="Unassembled WGS sequence"/>
</dbReference>
<dbReference type="Proteomes" id="UP000522199">
    <property type="component" value="Unassembled WGS sequence"/>
</dbReference>
<evidence type="ECO:0000313" key="68">
    <source>
        <dbReference type="EMBL" id="HAB9175825.1"/>
    </source>
</evidence>
<dbReference type="Proteomes" id="UP000378540">
    <property type="component" value="Unassembled WGS sequence"/>
</dbReference>
<dbReference type="EMBL" id="DABJAN010000002">
    <property type="protein sequence ID" value="HAJ9593053.1"/>
    <property type="molecule type" value="Genomic_DNA"/>
</dbReference>
<evidence type="ECO:0000313" key="85">
    <source>
        <dbReference type="Proteomes" id="UP000285054"/>
    </source>
</evidence>
<evidence type="ECO:0000313" key="43">
    <source>
        <dbReference type="EMBL" id="EAH4241636.1"/>
    </source>
</evidence>
<evidence type="ECO:0000313" key="144">
    <source>
        <dbReference type="Proteomes" id="UP000840197"/>
    </source>
</evidence>
<evidence type="ECO:0000313" key="65">
    <source>
        <dbReference type="EMBL" id="HAB7721387.1"/>
    </source>
</evidence>
<dbReference type="EMBL" id="AABBAW010000006">
    <property type="protein sequence ID" value="EAG2515854.1"/>
    <property type="molecule type" value="Genomic_DNA"/>
</dbReference>
<dbReference type="Proteomes" id="UP000529135">
    <property type="component" value="Unassembled WGS sequence"/>
</dbReference>
<evidence type="ECO:0000313" key="73">
    <source>
        <dbReference type="EMBL" id="HAJ9593053.1"/>
    </source>
</evidence>
<dbReference type="Proteomes" id="UP000489121">
    <property type="component" value="Unassembled WGS sequence"/>
</dbReference>
<evidence type="ECO:0000313" key="110">
    <source>
        <dbReference type="Proteomes" id="UP000406081"/>
    </source>
</evidence>
<reference evidence="111 127" key="6">
    <citation type="submission" date="2019-04" db="EMBL/GenBank/DDBJ databases">
        <authorList>
            <consortium name="GenomeTrakr network: Whole genome sequencing for foodborne pathogen traceback"/>
        </authorList>
    </citation>
    <scope>NUCLEOTIDE SEQUENCE [LARGE SCALE GENOMIC DNA]</scope>
    <source>
        <strain evidence="33 139">CFSAN004300</strain>
        <strain evidence="34 127">CFSAN072474</strain>
        <strain evidence="52 98">FLAG-55987</strain>
        <strain evidence="32 135">NRRL B-33244</strain>
        <strain evidence="45 111">PHLUSALM00088</strain>
    </source>
</reference>
<dbReference type="Proteomes" id="UP000413786">
    <property type="component" value="Unassembled WGS sequence"/>
</dbReference>
<evidence type="ECO:0000313" key="136">
    <source>
        <dbReference type="Proteomes" id="UP000540117"/>
    </source>
</evidence>
<dbReference type="Proteomes" id="UP000840197">
    <property type="component" value="Unassembled WGS sequence"/>
</dbReference>
<evidence type="ECO:0000313" key="15">
    <source>
        <dbReference type="EMBL" id="EAE0768900.1"/>
    </source>
</evidence>
<dbReference type="Proteomes" id="UP000365297">
    <property type="component" value="Unassembled WGS sequence"/>
</dbReference>
<dbReference type="EMBL" id="DAAIRR010000002">
    <property type="protein sequence ID" value="HAB9175825.1"/>
    <property type="molecule type" value="Genomic_DNA"/>
</dbReference>
<dbReference type="Proteomes" id="UP000393182">
    <property type="component" value="Unassembled WGS sequence"/>
</dbReference>
<evidence type="ECO:0000313" key="150">
    <source>
        <dbReference type="Proteomes" id="UP000845014"/>
    </source>
</evidence>
<dbReference type="Proteomes" id="UP000840569">
    <property type="component" value="Unassembled WGS sequence"/>
</dbReference>
<dbReference type="Proteomes" id="UP000388699">
    <property type="component" value="Unassembled WGS sequence"/>
</dbReference>
<dbReference type="Proteomes" id="UP000332711">
    <property type="component" value="Unassembled WGS sequence"/>
</dbReference>
<dbReference type="EMBL" id="AAAIJX010000001">
    <property type="protein sequence ID" value="EAC4481571.1"/>
    <property type="molecule type" value="Genomic_DNA"/>
</dbReference>
<dbReference type="EMBL" id="AALGDA010000013">
    <property type="protein sequence ID" value="ECY9782535.1"/>
    <property type="molecule type" value="Genomic_DNA"/>
</dbReference>
<sequence length="45" mass="5080">MLHIITLSLAILMALQTIYFFIRKNVNMGVMFLLITAALLLLSTI</sequence>
<dbReference type="Proteomes" id="UP000525068">
    <property type="component" value="Unassembled WGS sequence"/>
</dbReference>
<evidence type="ECO:0000313" key="10">
    <source>
        <dbReference type="EMBL" id="EAD1185946.1"/>
    </source>
</evidence>
<evidence type="ECO:0000313" key="27">
    <source>
        <dbReference type="EMBL" id="EAG2515854.1"/>
    </source>
</evidence>
<dbReference type="EMBL" id="AAAMZD010000006">
    <property type="protein sequence ID" value="EAD3793488.1"/>
    <property type="molecule type" value="Genomic_DNA"/>
</dbReference>
<evidence type="ECO:0000313" key="33">
    <source>
        <dbReference type="EMBL" id="EAG6990778.1"/>
    </source>
</evidence>
<reference evidence="144 145" key="3">
    <citation type="journal article" date="2018" name="Genome Biol.">
        <title>SKESA: strategic k-mer extension for scrupulous assemblies.</title>
        <authorList>
            <person name="Souvorov A."/>
            <person name="Agarwala R."/>
            <person name="Lipman D.J."/>
        </authorList>
    </citation>
    <scope>NUCLEOTIDE SEQUENCE [LARGE SCALE GENOMIC DNA]</scope>
    <source>
        <strain evidence="62">09CEB371LM</strain>
        <strain evidence="73">2017-325981-023-01</strain>
        <strain evidence="67 149">CFIAFB20100120</strain>
        <strain evidence="66 144">CFIAFB20130012</strain>
        <strain evidence="65">CFIAFB20140010</strain>
        <strain evidence="68">CFIAFB20160038</strain>
        <strain evidence="64 150">CFIAFB20160079</strain>
        <strain evidence="70">CFIAFB20170037</strain>
        <strain evidence="69 146">CFIAFB20170045</strain>
        <strain evidence="71 148">DMG1500109</strain>
        <strain evidence="72 147">LiDS0115</strain>
        <strain evidence="63">Sam_F526FDD3-C0F7-43DB-B204-E231FEF9C926</strain>
    </source>
</reference>
<evidence type="ECO:0000313" key="129">
    <source>
        <dbReference type="Proteomes" id="UP000525850"/>
    </source>
</evidence>
<dbReference type="Proteomes" id="UP000484022">
    <property type="component" value="Unassembled WGS sequence"/>
</dbReference>
<dbReference type="EMBL" id="AAMGHX010000002">
    <property type="protein sequence ID" value="EDH0841042.1"/>
    <property type="molecule type" value="Genomic_DNA"/>
</dbReference>
<evidence type="ECO:0000313" key="114">
    <source>
        <dbReference type="Proteomes" id="UP000455569"/>
    </source>
</evidence>
<dbReference type="EMBL" id="AAANYN010000002">
    <property type="protein sequence ID" value="EAD5773103.1"/>
    <property type="molecule type" value="Genomic_DNA"/>
</dbReference>
<evidence type="ECO:0000313" key="148">
    <source>
        <dbReference type="Proteomes" id="UP000843775"/>
    </source>
</evidence>
<dbReference type="EMBL" id="AAAJKI010000001">
    <property type="protein sequence ID" value="EAC6546932.1"/>
    <property type="molecule type" value="Genomic_DNA"/>
</dbReference>
<dbReference type="EMBL" id="AAAQOE010000002">
    <property type="protein sequence ID" value="EAE1095810.1"/>
    <property type="molecule type" value="Genomic_DNA"/>
</dbReference>
<dbReference type="Proteomes" id="UP000566597">
    <property type="component" value="Unassembled WGS sequence"/>
</dbReference>
<evidence type="ECO:0000313" key="104">
    <source>
        <dbReference type="Proteomes" id="UP000378540"/>
    </source>
</evidence>
<evidence type="ECO:0000313" key="39">
    <source>
        <dbReference type="EMBL" id="EAH1614112.1"/>
    </source>
</evidence>
<evidence type="ECO:0000313" key="99">
    <source>
        <dbReference type="Proteomes" id="UP000365297"/>
    </source>
</evidence>
<evidence type="ECO:0000313" key="146">
    <source>
        <dbReference type="Proteomes" id="UP000841146"/>
    </source>
</evidence>
<evidence type="ECO:0000313" key="78">
    <source>
        <dbReference type="EMBL" id="RJZ23009.1"/>
    </source>
</evidence>
<evidence type="ECO:0000313" key="7">
    <source>
        <dbReference type="EMBL" id="EAC6546932.1"/>
    </source>
</evidence>
<evidence type="ECO:0000313" key="95">
    <source>
        <dbReference type="Proteomes" id="UP000355989"/>
    </source>
</evidence>
<evidence type="ECO:0000313" key="58">
    <source>
        <dbReference type="EMBL" id="EDN9836707.1"/>
    </source>
</evidence>
<evidence type="ECO:0000313" key="35">
    <source>
        <dbReference type="EMBL" id="EAG9518592.1"/>
    </source>
</evidence>
<dbReference type="EMBL" id="AABBZO010000018">
    <property type="protein sequence ID" value="EAG4463252.1"/>
    <property type="molecule type" value="Genomic_DNA"/>
</dbReference>
<dbReference type="Proteomes" id="UP000530452">
    <property type="component" value="Unassembled WGS sequence"/>
</dbReference>
<evidence type="ECO:0000313" key="76">
    <source>
        <dbReference type="EMBL" id="NYA01962.1"/>
    </source>
</evidence>
<dbReference type="EMBL" id="AABEKY010000001">
    <property type="protein sequence ID" value="EAG9386048.1"/>
    <property type="molecule type" value="Genomic_DNA"/>
</dbReference>
<dbReference type="Proteomes" id="UP000193519">
    <property type="component" value="Chromosome"/>
</dbReference>
<evidence type="ECO:0000313" key="81">
    <source>
        <dbReference type="EMBL" id="UUJ79328.1"/>
    </source>
</evidence>
<dbReference type="EMBL" id="AABFVG010000005">
    <property type="protein sequence ID" value="EAH2282330.1"/>
    <property type="molecule type" value="Genomic_DNA"/>
</dbReference>
<evidence type="ECO:0000313" key="67">
    <source>
        <dbReference type="EMBL" id="HAB8556242.1"/>
    </source>
</evidence>
<evidence type="ECO:0000313" key="49">
    <source>
        <dbReference type="EMBL" id="ECC1556443.1"/>
    </source>
</evidence>
<dbReference type="Proteomes" id="UP000840928">
    <property type="component" value="Unassembled WGS sequence"/>
</dbReference>
<dbReference type="Proteomes" id="UP000548278">
    <property type="component" value="Unassembled WGS sequence"/>
</dbReference>
<dbReference type="EMBL" id="AABAIH010000002">
    <property type="protein sequence ID" value="EAG0994416.1"/>
    <property type="molecule type" value="Genomic_DNA"/>
</dbReference>
<dbReference type="Proteomes" id="UP000352246">
    <property type="component" value="Unassembled WGS sequence"/>
</dbReference>
<evidence type="ECO:0000313" key="34">
    <source>
        <dbReference type="EMBL" id="EAG9386048.1"/>
    </source>
</evidence>
<feature type="transmembrane region" description="Helical" evidence="1">
    <location>
        <begin position="26"/>
        <end position="44"/>
    </location>
</feature>
<evidence type="ECO:0000313" key="54">
    <source>
        <dbReference type="EMBL" id="EDH0841042.1"/>
    </source>
</evidence>
<dbReference type="Proteomes" id="UP000269407">
    <property type="component" value="Unassembled WGS sequence"/>
</dbReference>
<dbReference type="EMBL" id="DAAJCS010000003">
    <property type="protein sequence ID" value="HAC0012411.1"/>
    <property type="molecule type" value="Genomic_DNA"/>
</dbReference>
<evidence type="ECO:0000313" key="51">
    <source>
        <dbReference type="EMBL" id="ECL0129779.1"/>
    </source>
</evidence>
<evidence type="ECO:0000313" key="8">
    <source>
        <dbReference type="EMBL" id="EAC7481355.1"/>
    </source>
</evidence>
<evidence type="ECO:0000313" key="149">
    <source>
        <dbReference type="Proteomes" id="UP000844415"/>
    </source>
</evidence>
<evidence type="ECO:0000313" key="90">
    <source>
        <dbReference type="Proteomes" id="UP000344343"/>
    </source>
</evidence>
<evidence type="ECO:0000313" key="11">
    <source>
        <dbReference type="EMBL" id="EAD3793488.1"/>
    </source>
</evidence>
<dbReference type="EMBL" id="DAAHYZ010000003">
    <property type="protein sequence ID" value="HAB7721387.1"/>
    <property type="molecule type" value="Genomic_DNA"/>
</dbReference>
<dbReference type="Proteomes" id="UP000840039">
    <property type="component" value="Unassembled WGS sequence"/>
</dbReference>
<dbReference type="EMBL" id="AABEQV010000001">
    <property type="protein sequence ID" value="EAG9855777.1"/>
    <property type="molecule type" value="Genomic_DNA"/>
</dbReference>
<evidence type="ECO:0000313" key="143">
    <source>
        <dbReference type="Proteomes" id="UP000566721"/>
    </source>
</evidence>
<evidence type="ECO:0000313" key="142">
    <source>
        <dbReference type="Proteomes" id="UP000566597"/>
    </source>
</evidence>
<evidence type="ECO:0000313" key="70">
    <source>
        <dbReference type="EMBL" id="HAC0275595.1"/>
    </source>
</evidence>
<evidence type="ECO:0000313" key="74">
    <source>
        <dbReference type="EMBL" id="KAA9450314.1"/>
    </source>
</evidence>
<name>A0A0D8WZB8_LISMN</name>
<dbReference type="EMBL" id="AAAIXK010000003">
    <property type="protein sequence ID" value="EAC5550101.1"/>
    <property type="molecule type" value="Genomic_DNA"/>
</dbReference>
<dbReference type="EMBL" id="CP098507">
    <property type="protein sequence ID" value="UUJ79328.1"/>
    <property type="molecule type" value="Genomic_DNA"/>
</dbReference>
<dbReference type="EMBL" id="AACKDQ010000034">
    <property type="protein sequence ID" value="EAK9317997.1"/>
    <property type="molecule type" value="Genomic_DNA"/>
</dbReference>
<dbReference type="Proteomes" id="UP000544530">
    <property type="component" value="Unassembled WGS sequence"/>
</dbReference>
<evidence type="ECO:0000313" key="109">
    <source>
        <dbReference type="Proteomes" id="UP000403352"/>
    </source>
</evidence>
<dbReference type="Proteomes" id="UP000371553">
    <property type="component" value="Unassembled WGS sequence"/>
</dbReference>
<evidence type="ECO:0000313" key="57">
    <source>
        <dbReference type="EMBL" id="EDN9628756.1"/>
    </source>
</evidence>
<evidence type="ECO:0000313" key="139">
    <source>
        <dbReference type="Proteomes" id="UP000548278"/>
    </source>
</evidence>
<dbReference type="EMBL" id="AABGHY010000005">
    <property type="protein sequence ID" value="EAH3294529.1"/>
    <property type="molecule type" value="Genomic_DNA"/>
</dbReference>
<evidence type="ECO:0000313" key="20">
    <source>
        <dbReference type="EMBL" id="EAE2898054.1"/>
    </source>
</evidence>
<dbReference type="EMBL" id="RCRQ01000001">
    <property type="protein sequence ID" value="MCO37042.1"/>
    <property type="molecule type" value="Genomic_DNA"/>
</dbReference>
<dbReference type="EMBL" id="DAAKPP010000003">
    <property type="protein sequence ID" value="HAC3055184.1"/>
    <property type="molecule type" value="Genomic_DNA"/>
</dbReference>
<evidence type="ECO:0000313" key="32">
    <source>
        <dbReference type="EMBL" id="EAG6763266.1"/>
    </source>
</evidence>
<evidence type="ECO:0000313" key="96">
    <source>
        <dbReference type="Proteomes" id="UP000356407"/>
    </source>
</evidence>
<reference evidence="83 84" key="2">
    <citation type="journal article" date="2018" name="BMC Genomics">
        <title>Genes significantly associated with lineage II food isolates of Listeria monocytogenes.</title>
        <authorList>
            <person name="Pirone-Davies C."/>
            <person name="Chen Y."/>
            <person name="Pightling A."/>
            <person name="Ryan G."/>
            <person name="Wang Y."/>
            <person name="Yao K."/>
            <person name="Hoffmann M."/>
            <person name="Allard M.W."/>
        </authorList>
    </citation>
    <scope>NUCLEOTIDE SEQUENCE [LARGE SCALE GENOMIC DNA]</scope>
    <source>
        <strain evidence="80 84">CFSAN028761</strain>
        <strain evidence="78 85">PNUSAL000190</strain>
        <strain evidence="79 83">PNUSAL000550</strain>
    </source>
</reference>
<dbReference type="Proteomes" id="UP000350032">
    <property type="component" value="Unassembled WGS sequence"/>
</dbReference>
<evidence type="ECO:0000313" key="52">
    <source>
        <dbReference type="EMBL" id="ECY6543750.1"/>
    </source>
</evidence>
<dbReference type="Proteomes" id="UP000535556">
    <property type="component" value="Unassembled WGS sequence"/>
</dbReference>
<evidence type="ECO:0000313" key="83">
    <source>
        <dbReference type="Proteomes" id="UP000272537"/>
    </source>
</evidence>
<dbReference type="Proteomes" id="UP000358545">
    <property type="component" value="Unassembled WGS sequence"/>
</dbReference>
<dbReference type="EMBL" id="DAAJFY010000005">
    <property type="protein sequence ID" value="HAC0275595.1"/>
    <property type="molecule type" value="Genomic_DNA"/>
</dbReference>
<reference evidence="89 94" key="5">
    <citation type="submission" date="2018-06" db="EMBL/GenBank/DDBJ databases">
        <authorList>
            <consortium name="PulseNet: The National Subtyping Network for Foodborne Disease Surveillance"/>
            <person name="Tarr C.L."/>
            <person name="Trees E."/>
            <person name="Katz L.S."/>
            <person name="Carleton-Romer H.A."/>
            <person name="Stroika S."/>
            <person name="Kucerova Z."/>
            <person name="Roache K.F."/>
            <person name="Sabol A.L."/>
            <person name="Besser J."/>
            <person name="Gerner-Smidt P."/>
        </authorList>
    </citation>
    <scope>NUCLEOTIDE SEQUENCE [LARGE SCALE GENOMIC DNA]</scope>
    <source>
        <strain evidence="4 89">2015L-6227</strain>
        <strain evidence="9 94">PNUSAL000910</strain>
        <strain evidence="23 97">PNUSAL002180</strain>
        <strain evidence="44 92">PNUSAL004402</strain>
        <strain evidence="53 125">PNUSAL005692</strain>
    </source>
</reference>
<dbReference type="Proteomes" id="UP000549379">
    <property type="component" value="Unassembled WGS sequence"/>
</dbReference>
<evidence type="ECO:0000313" key="138">
    <source>
        <dbReference type="Proteomes" id="UP000546397"/>
    </source>
</evidence>
<evidence type="ECO:0000313" key="100">
    <source>
        <dbReference type="Proteomes" id="UP000368512"/>
    </source>
</evidence>
<evidence type="ECO:0000256" key="1">
    <source>
        <dbReference type="SAM" id="Phobius"/>
    </source>
</evidence>
<keyword evidence="1" id="KW-1133">Transmembrane helix</keyword>
<evidence type="ECO:0000313" key="17">
    <source>
        <dbReference type="EMBL" id="EAE1338231.1"/>
    </source>
</evidence>
<evidence type="ECO:0000313" key="147">
    <source>
        <dbReference type="Proteomes" id="UP000841561"/>
    </source>
</evidence>
<dbReference type="Proteomes" id="UP000455569">
    <property type="component" value="Unassembled WGS sequence"/>
</dbReference>
<dbReference type="EMBL" id="AAAQJJ010000002">
    <property type="protein sequence ID" value="EAE0768900.1"/>
    <property type="molecule type" value="Genomic_DNA"/>
</dbReference>
<evidence type="ECO:0000313" key="97">
    <source>
        <dbReference type="Proteomes" id="UP000358545"/>
    </source>
</evidence>
<evidence type="ECO:0000313" key="46">
    <source>
        <dbReference type="EMBL" id="EAK9426775.1"/>
    </source>
</evidence>
<dbReference type="Proteomes" id="UP000368512">
    <property type="component" value="Unassembled WGS sequence"/>
</dbReference>
<evidence type="ECO:0000313" key="18">
    <source>
        <dbReference type="EMBL" id="EAE1631467.1"/>
    </source>
</evidence>
<reference evidence="62" key="9">
    <citation type="submission" date="2019-10" db="EMBL/GenBank/DDBJ databases">
        <authorList>
            <consortium name="NCBI Pathogen Detection Project"/>
        </authorList>
    </citation>
    <scope>NUCLEOTIDE SEQUENCE</scope>
    <source>
        <strain evidence="62">09CEB371LM</strain>
        <strain evidence="73">2017-325981-023-01</strain>
        <strain evidence="67">CFIAFB20100120</strain>
        <strain evidence="66">CFIAFB20130012</strain>
        <strain evidence="65">CFIAFB20140010</strain>
        <strain evidence="68">CFIAFB20160038</strain>
        <strain evidence="64">CFIAFB20160079</strain>
        <strain evidence="70">CFIAFB20170037</strain>
        <strain evidence="69">CFIAFB20170045</strain>
        <strain evidence="71">DMG1500109</strain>
        <strain evidence="72">LiDS0115</strain>
        <strain evidence="63">Sam_F526FDD3-C0F7-43DB-B204-E231FEF9C926</strain>
    </source>
</reference>
<evidence type="ECO:0000313" key="19">
    <source>
        <dbReference type="EMBL" id="EAE2659475.1"/>
    </source>
</evidence>
<evidence type="ECO:0000313" key="126">
    <source>
        <dbReference type="Proteomes" id="UP000517258"/>
    </source>
</evidence>
<dbReference type="Proteomes" id="UP000354255">
    <property type="component" value="Unassembled WGS sequence"/>
</dbReference>
<evidence type="ECO:0000313" key="122">
    <source>
        <dbReference type="Proteomes" id="UP000478945"/>
    </source>
</evidence>
<dbReference type="Proteomes" id="UP000337746">
    <property type="component" value="Unassembled WGS sequence"/>
</dbReference>
<dbReference type="RefSeq" id="WP_003727979.1">
    <property type="nucleotide sequence ID" value="NC_021823.1"/>
</dbReference>
<evidence type="ECO:0000313" key="135">
    <source>
        <dbReference type="Proteomes" id="UP000535556"/>
    </source>
</evidence>
<evidence type="ECO:0000313" key="119">
    <source>
        <dbReference type="Proteomes" id="UP000467536"/>
    </source>
</evidence>
<dbReference type="Proteomes" id="UP000379076">
    <property type="component" value="Unassembled WGS sequence"/>
</dbReference>
<dbReference type="EMBL" id="AAHZFY010000007">
    <property type="protein sequence ID" value="ECB9513072.1"/>
    <property type="molecule type" value="Genomic_DNA"/>
</dbReference>
<evidence type="ECO:0000313" key="14">
    <source>
        <dbReference type="EMBL" id="EAD8145877.1"/>
    </source>
</evidence>
<evidence type="ECO:0000313" key="145">
    <source>
        <dbReference type="Proteomes" id="UP000840567"/>
    </source>
</evidence>
<evidence type="ECO:0000313" key="71">
    <source>
        <dbReference type="EMBL" id="HAC1755197.1"/>
    </source>
</evidence>
<evidence type="ECO:0000313" key="31">
    <source>
        <dbReference type="EMBL" id="EAG6170235.1"/>
    </source>
</evidence>
<dbReference type="EMBL" id="AAAQVA010000002">
    <property type="protein sequence ID" value="EAE1631467.1"/>
    <property type="molecule type" value="Genomic_DNA"/>
</dbReference>
<evidence type="ECO:0000313" key="113">
    <source>
        <dbReference type="Proteomes" id="UP000423131"/>
    </source>
</evidence>
<dbReference type="EMBL" id="AAASTI010000004">
    <property type="protein sequence ID" value="EAE5604298.1"/>
    <property type="molecule type" value="Genomic_DNA"/>
</dbReference>
<dbReference type="Proteomes" id="UP000406081">
    <property type="component" value="Unassembled WGS sequence"/>
</dbReference>
<evidence type="ECO:0000313" key="75">
    <source>
        <dbReference type="EMBL" id="MCO37042.1"/>
    </source>
</evidence>
<evidence type="ECO:0000313" key="131">
    <source>
        <dbReference type="Proteomes" id="UP000528151"/>
    </source>
</evidence>
<evidence type="ECO:0000313" key="64">
    <source>
        <dbReference type="EMBL" id="HAB7363358.1"/>
    </source>
</evidence>
<evidence type="ECO:0000313" key="22">
    <source>
        <dbReference type="EMBL" id="EAE5604298.1"/>
    </source>
</evidence>
<reference evidence="93 107" key="8">
    <citation type="submission" date="2019-07" db="EMBL/GenBank/DDBJ databases">
        <authorList>
            <consortium name="GenomeTrakr: Next Generation Sequencing Network for Food Pathogen Tracability"/>
        </authorList>
    </citation>
    <scope>NUCLEOTIDE SEQUENCE [LARGE SCALE GENOMIC DNA]</scope>
    <source>
        <strain evidence="28 141">10B02965A-1</strain>
        <strain evidence="24 110">ARS-CC9329</strain>
        <strain evidence="15 106">CFSAN008016</strain>
        <strain evidence="8 100">CFSAN008042</strain>
        <strain evidence="2 96">CFSAN060999</strain>
        <strain evidence="30 131">CFSAN063727</strain>
        <strain evidence="54 87">CFSAN085184</strain>
        <strain evidence="55 114">CFSAN102901</strain>
        <strain evidence="18 101">FDA00006304</strain>
        <strain evidence="17 105">FDA00006494</strain>
        <strain evidence="5 99">FDA00007096</strain>
        <strain evidence="10 109">FDA00008584</strain>
        <strain evidence="6 104">FDA00009539</strain>
        <strain evidence="26">FDA00011243</strain>
        <strain evidence="75 82">FDA00013213</strain>
        <strain evidence="7 86">FDA00013332</strain>
        <strain evidence="13 90">FDA00013853</strain>
        <strain evidence="46">FDA00014181</strain>
        <strain evidence="47 113">FDA00014336</strain>
        <strain evidence="49 107">FDA00014370</strain>
        <strain evidence="48 108">FDA00014392</strain>
        <strain evidence="50 93">FDA00014472</strain>
        <strain evidence="56 117">FDA00015028</strain>
        <strain evidence="61">FDA00015054</strain>
        <strain evidence="29 136">FDA1005580-S054-001</strain>
        <strain evidence="124">FDA1077646-S145-002</strain>
        <strain evidence="121">FDA1090798-S029-001</strain>
        <strain evidence="123">FDA956581-098-004</strain>
        <strain evidence="27 129">FDA960927-006-004</strain>
        <strain evidence="31 143">FLAG-38921</strain>
        <strain evidence="25 88">FLAG-54356</strain>
        <strain evidence="16 95">FLAG-78586</strain>
        <strain evidence="12 103">FSIS31901579</strain>
        <strain evidence="43 130">LS1344</strain>
        <strain evidence="14 102">NYAG13B12507-5</strain>
        <strain evidence="58 118">OSF101448</strain>
        <strain evidence="11 91">VA-WGS-00405</strain>
    </source>
</reference>
<dbReference type="Proteomes" id="UP000540117">
    <property type="component" value="Unassembled WGS sequence"/>
</dbReference>
<dbReference type="EMBL" id="AABBYJ010000007">
    <property type="protein sequence ID" value="EAG4332006.1"/>
    <property type="molecule type" value="Genomic_DNA"/>
</dbReference>
<dbReference type="EMBL" id="DAAEEB010000001">
    <property type="protein sequence ID" value="HAA8051735.1"/>
    <property type="molecule type" value="Genomic_DNA"/>
</dbReference>
<evidence type="ECO:0000313" key="47">
    <source>
        <dbReference type="EMBL" id="ECB9474522.1"/>
    </source>
</evidence>
<dbReference type="EMBL" id="AAAICE010000002">
    <property type="protein sequence ID" value="EAC3881083.1"/>
    <property type="molecule type" value="Genomic_DNA"/>
</dbReference>
<evidence type="ECO:0000313" key="88">
    <source>
        <dbReference type="Proteomes" id="UP000337746"/>
    </source>
</evidence>
<evidence type="ECO:0000313" key="112">
    <source>
        <dbReference type="Proteomes" id="UP000413786"/>
    </source>
</evidence>
<evidence type="ECO:0000313" key="50">
    <source>
        <dbReference type="EMBL" id="ECH7209879.1"/>
    </source>
</evidence>
<evidence type="ECO:0000313" key="124">
    <source>
        <dbReference type="Proteomes" id="UP000484022"/>
    </source>
</evidence>
<dbReference type="Proteomes" id="UP000467247">
    <property type="component" value="Unassembled WGS sequence"/>
</dbReference>
<dbReference type="Proteomes" id="UP000335978">
    <property type="component" value="Unassembled WGS sequence"/>
</dbReference>
<evidence type="ECO:0000313" key="44">
    <source>
        <dbReference type="EMBL" id="EAK8896653.1"/>
    </source>
</evidence>
<evidence type="ECO:0000313" key="102">
    <source>
        <dbReference type="Proteomes" id="UP000371553"/>
    </source>
</evidence>
<evidence type="ECO:0000313" key="80">
    <source>
        <dbReference type="EMBL" id="RKC05045.1"/>
    </source>
</evidence>
<evidence type="ECO:0000313" key="151">
    <source>
        <dbReference type="Proteomes" id="UP000852906"/>
    </source>
</evidence>
<dbReference type="EMBL" id="AAAIKW010000005">
    <property type="protein sequence ID" value="EAC4552711.1"/>
    <property type="molecule type" value="Genomic_DNA"/>
</dbReference>
<evidence type="ECO:0000313" key="105">
    <source>
        <dbReference type="Proteomes" id="UP000379076"/>
    </source>
</evidence>
<evidence type="ECO:0000313" key="111">
    <source>
        <dbReference type="Proteomes" id="UP000410967"/>
    </source>
</evidence>
<evidence type="ECO:0000313" key="123">
    <source>
        <dbReference type="Proteomes" id="UP000481141"/>
    </source>
</evidence>
<dbReference type="Proteomes" id="UP000844415">
    <property type="component" value="Unassembled WGS sequence"/>
</dbReference>
<accession>A0A0D8WZB8</accession>
<dbReference type="Proteomes" id="UP000478945">
    <property type="component" value="Unassembled WGS sequence"/>
</dbReference>
<dbReference type="EMBL" id="AABAYG010000002">
    <property type="protein sequence ID" value="EAG2244626.1"/>
    <property type="molecule type" value="Genomic_DNA"/>
</dbReference>
<reference evidence="77 151" key="1">
    <citation type="submission" date="2016-09" db="EMBL/GenBank/DDBJ databases">
        <title>100K Listeria isolates.</title>
        <authorList>
            <person name="Chen P."/>
            <person name="Weimer B.C."/>
            <person name="Kong N."/>
            <person name="Huang B."/>
        </authorList>
    </citation>
    <scope>NUCLEOTIDE SEQUENCE [LARGE SCALE GENOMIC DNA]</scope>
    <source>
        <strain evidence="77 151">BCW_2383</strain>
    </source>
</reference>
<dbReference type="Proteomes" id="UP000398321">
    <property type="component" value="Unassembled WGS sequence"/>
</dbReference>
<dbReference type="EMBL" id="AAARLF010000004">
    <property type="protein sequence ID" value="EAE2898054.1"/>
    <property type="molecule type" value="Genomic_DNA"/>
</dbReference>
<dbReference type="EMBL" id="AABEVT010000002">
    <property type="protein sequence ID" value="EAH0251707.1"/>
    <property type="molecule type" value="Genomic_DNA"/>
</dbReference>
<dbReference type="EMBL" id="AACKFB010000001">
    <property type="protein sequence ID" value="EAK9426775.1"/>
    <property type="molecule type" value="Genomic_DNA"/>
</dbReference>
<evidence type="ECO:0000313" key="92">
    <source>
        <dbReference type="Proteomes" id="UP000350032"/>
    </source>
</evidence>
<evidence type="ECO:0000313" key="91">
    <source>
        <dbReference type="Proteomes" id="UP000345329"/>
    </source>
</evidence>
<dbReference type="AlphaFoldDB" id="A0A0D8WZB8"/>
<evidence type="ECO:0000313" key="117">
    <source>
        <dbReference type="Proteomes" id="UP000467247"/>
    </source>
</evidence>
<dbReference type="EMBL" id="AABEVI010000001">
    <property type="protein sequence ID" value="EAH0216986.1"/>
    <property type="molecule type" value="Genomic_DNA"/>
</dbReference>
<keyword evidence="1" id="KW-0472">Membrane</keyword>
<dbReference type="EMBL" id="AABBHO010000001">
    <property type="protein sequence ID" value="EAG2995676.1"/>
    <property type="molecule type" value="Genomic_DNA"/>
</dbReference>
<evidence type="ECO:0000313" key="53">
    <source>
        <dbReference type="EMBL" id="ECY9782535.1"/>
    </source>
</evidence>
<dbReference type="Proteomes" id="UP000533021">
    <property type="component" value="Unassembled WGS sequence"/>
</dbReference>
<dbReference type="Proteomes" id="UP000383365">
    <property type="component" value="Unassembled WGS sequence"/>
</dbReference>
<evidence type="ECO:0000313" key="40">
    <source>
        <dbReference type="EMBL" id="EAH2282330.1"/>
    </source>
</evidence>
<evidence type="ECO:0008006" key="152">
    <source>
        <dbReference type="Google" id="ProtNLM"/>
    </source>
</evidence>
<evidence type="ECO:0000313" key="25">
    <source>
        <dbReference type="EMBL" id="EAG2086970.1"/>
    </source>
</evidence>
<reference evidence="74 116" key="4">
    <citation type="submission" date="2018-04" db="EMBL/GenBank/DDBJ databases">
        <title>Genome Analysis of a Prevalent Clone of Listeria monocytogenes Sequence Type 87 in China.</title>
        <authorList>
            <person name="Wang Y."/>
        </authorList>
    </citation>
    <scope>NUCLEOTIDE SEQUENCE [LARGE SCALE GENOMIC DNA]</scope>
    <source>
        <strain evidence="74 116">ICDC_LM1523</strain>
    </source>
</reference>
<evidence type="ECO:0000313" key="66">
    <source>
        <dbReference type="EMBL" id="HAB8397739.1"/>
    </source>
</evidence>
<dbReference type="EMBL" id="AAJEKY010000001">
    <property type="protein sequence ID" value="ECL0129779.1"/>
    <property type="molecule type" value="Genomic_DNA"/>
</dbReference>
<dbReference type="EMBL" id="AAAQQZ010000002">
    <property type="protein sequence ID" value="EAE1338231.1"/>
    <property type="molecule type" value="Genomic_DNA"/>
</dbReference>
<dbReference type="EMBL" id="AAALRN010000006">
    <property type="protein sequence ID" value="EAD1185946.1"/>
    <property type="molecule type" value="Genomic_DNA"/>
</dbReference>
<evidence type="ECO:0000313" key="63">
    <source>
        <dbReference type="EMBL" id="HAA8489071.1"/>
    </source>
</evidence>
<evidence type="ECO:0000313" key="77">
    <source>
        <dbReference type="EMBL" id="OET49763.1"/>
    </source>
</evidence>
<dbReference type="Proteomes" id="UP000528151">
    <property type="component" value="Unassembled WGS sequence"/>
</dbReference>
<dbReference type="EMBL" id="AANOZB010000001">
    <property type="protein sequence ID" value="EDP8408808.1"/>
    <property type="molecule type" value="Genomic_DNA"/>
</dbReference>
<dbReference type="Proteomes" id="UP000525850">
    <property type="component" value="Unassembled WGS sequence"/>
</dbReference>
<dbReference type="EMBL" id="AANDSR010000004">
    <property type="protein sequence ID" value="EDN9836707.1"/>
    <property type="molecule type" value="Genomic_DNA"/>
</dbReference>
<dbReference type="Proteomes" id="UP000840567">
    <property type="component" value="Unassembled WGS sequence"/>
</dbReference>
<dbReference type="EMBL" id="MJTJ01000018">
    <property type="protein sequence ID" value="OET49763.1"/>
    <property type="molecule type" value="Genomic_DNA"/>
</dbReference>
<evidence type="ECO:0000313" key="120">
    <source>
        <dbReference type="Proteomes" id="UP000470497"/>
    </source>
</evidence>
<evidence type="ECO:0000313" key="89">
    <source>
        <dbReference type="Proteomes" id="UP000339309"/>
    </source>
</evidence>
<dbReference type="Proteomes" id="UP000842809">
    <property type="component" value="Unassembled WGS sequence"/>
</dbReference>
<evidence type="ECO:0000313" key="106">
    <source>
        <dbReference type="Proteomes" id="UP000388699"/>
    </source>
</evidence>
<evidence type="ECO:0000313" key="21">
    <source>
        <dbReference type="EMBL" id="EAE4942444.1"/>
    </source>
</evidence>
<dbReference type="Proteomes" id="UP000470497">
    <property type="component" value="Unassembled WGS sequence"/>
</dbReference>
<evidence type="ECO:0000313" key="37">
    <source>
        <dbReference type="EMBL" id="EAH0216986.1"/>
    </source>
</evidence>
<evidence type="ECO:0000313" key="108">
    <source>
        <dbReference type="Proteomes" id="UP000398321"/>
    </source>
</evidence>
<dbReference type="Proteomes" id="UP000546397">
    <property type="component" value="Unassembled WGS sequence"/>
</dbReference>
<evidence type="ECO:0000313" key="127">
    <source>
        <dbReference type="Proteomes" id="UP000522199"/>
    </source>
</evidence>
<dbReference type="Proteomes" id="UP000272537">
    <property type="component" value="Unassembled WGS sequence"/>
</dbReference>
<dbReference type="EMBL" id="AANEHK010000006">
    <property type="protein sequence ID" value="EDO0986031.1"/>
    <property type="molecule type" value="Genomic_DNA"/>
</dbReference>
<dbReference type="EMBL" id="AABDDO010000002">
    <property type="protein sequence ID" value="EAG6763266.1"/>
    <property type="molecule type" value="Genomic_DNA"/>
</dbReference>
<dbReference type="EMBL" id="AABDGJ010000006">
    <property type="protein sequence ID" value="EAG6990778.1"/>
    <property type="molecule type" value="Genomic_DNA"/>
</dbReference>
<dbReference type="EMBL" id="QDAY01000002">
    <property type="protein sequence ID" value="KAA9450314.1"/>
    <property type="molecule type" value="Genomic_DNA"/>
</dbReference>
<evidence type="ECO:0000313" key="4">
    <source>
        <dbReference type="EMBL" id="EAC4552711.1"/>
    </source>
</evidence>
<evidence type="ECO:0000313" key="13">
    <source>
        <dbReference type="EMBL" id="EAD5785737.1"/>
    </source>
</evidence>
<evidence type="ECO:0000313" key="42">
    <source>
        <dbReference type="EMBL" id="EAH3294529.1"/>
    </source>
</evidence>
<dbReference type="KEGG" id="lmom:IJ09_15315"/>
<evidence type="ECO:0000313" key="128">
    <source>
        <dbReference type="Proteomes" id="UP000525068"/>
    </source>
</evidence>
<evidence type="ECO:0000313" key="137">
    <source>
        <dbReference type="Proteomes" id="UP000544530"/>
    </source>
</evidence>
<dbReference type="EMBL" id="QXKO01000002">
    <property type="protein sequence ID" value="RJZ23009.1"/>
    <property type="molecule type" value="Genomic_DNA"/>
</dbReference>
<dbReference type="Proteomes" id="UP000355989">
    <property type="component" value="Unassembled WGS sequence"/>
</dbReference>
<dbReference type="EMBL" id="AANCRK010000006">
    <property type="protein sequence ID" value="EDN7716001.1"/>
    <property type="molecule type" value="Genomic_DNA"/>
</dbReference>
<dbReference type="Proteomes" id="UP000517258">
    <property type="component" value="Unassembled WGS sequence"/>
</dbReference>
<dbReference type="Proteomes" id="UP000403352">
    <property type="component" value="Unassembled WGS sequence"/>
</dbReference>
<evidence type="ECO:0000313" key="130">
    <source>
        <dbReference type="Proteomes" id="UP000527632"/>
    </source>
</evidence>
<dbReference type="Proteomes" id="UP000364988">
    <property type="component" value="Unassembled WGS sequence"/>
</dbReference>
<dbReference type="Proteomes" id="UP000401273">
    <property type="component" value="Unassembled WGS sequence"/>
</dbReference>
<dbReference type="EMBL" id="AABFMV010000001">
    <property type="protein sequence ID" value="EAH1614112.1"/>
    <property type="molecule type" value="Genomic_DNA"/>
</dbReference>
<dbReference type="EMBL" id="AAAPCR010000005">
    <property type="protein sequence ID" value="EAD8145877.1"/>
    <property type="molecule type" value="Genomic_DNA"/>
</dbReference>
<gene>
    <name evidence="24" type="ORF">A3R20_07320</name>
    <name evidence="23" type="ORF">A8L61_00880</name>
    <name evidence="33" type="ORF">AB917_09265</name>
    <name evidence="4" type="ORF">ABZ57_09455</name>
    <name evidence="80" type="ORF">AE233_00386</name>
    <name evidence="32" type="ORF">AF817_08495</name>
    <name evidence="77" type="ORF">AJL21_08795</name>
    <name evidence="6" type="ORF">AP104_07515</name>
    <name evidence="16" type="ORF">APD94_07550</name>
    <name evidence="18" type="ORF">ARR48_06575</name>
    <name evidence="17" type="ORF">ART25_04815</name>
    <name evidence="5" type="ORF">ARY78_06645</name>
    <name evidence="27" type="ORF">B1N52_11840</name>
    <name evidence="26" type="ORF">B1S26_04315</name>
    <name evidence="2" type="ORF">B4X68_03515</name>
    <name evidence="28" type="ORF">B5K54_00040</name>
    <name evidence="25" type="ORF">BCZ21_06830</name>
    <name evidence="81" type="ORF">BES38_13425</name>
    <name evidence="30" type="ORF">CA369_13195</name>
    <name evidence="29" type="ORF">CAV64_12220</name>
    <name evidence="14" type="ORF">CD20_07320</name>
    <name evidence="34" type="ORF">CW845_00885</name>
    <name evidence="39" type="ORF">D4271_01710</name>
    <name evidence="40" type="ORF">D4920_09630</name>
    <name evidence="35" type="ORF">D4B11_02325</name>
    <name evidence="36" type="ORF">D4C60_02085</name>
    <name evidence="37" type="ORF">D4D89_01535</name>
    <name evidence="38" type="ORF">D4U23_04825</name>
    <name evidence="41" type="ORF">D5M70_01535</name>
    <name evidence="42" type="ORF">D5N24_08985</name>
    <name evidence="44" type="ORF">D7104_02950</name>
    <name evidence="74" type="ORF">DCK61_06245</name>
    <name evidence="31" type="ORF">DCT16_12715</name>
    <name evidence="15" type="ORF">DG57_03550</name>
    <name evidence="75" type="ORF">DOV25_01035</name>
    <name evidence="8" type="ORF">DQ70_11750</name>
    <name evidence="7" type="ORF">DU018_01000</name>
    <name evidence="78" type="ORF">DYZ50_00944</name>
    <name evidence="79" type="ORF">DYZ80_02454</name>
    <name evidence="3" type="ORF">E0I39_01585</name>
    <name evidence="19" type="ORF">E1V33_04835</name>
    <name evidence="20" type="ORF">E1W43_08860</name>
    <name evidence="21" type="ORF">E1W56_10400</name>
    <name evidence="22" type="ORF">E1X78_09270</name>
    <name evidence="43" type="ORF">E5F58_06395</name>
    <name evidence="13" type="ORF">EX365_04060</name>
    <name evidence="12" type="ORF">EXZ73_02250</name>
    <name evidence="52" type="ORF">F6436_05335</name>
    <name evidence="53" type="ORF">F6515_05965</name>
    <name evidence="45" type="ORF">FA835_12920</name>
    <name evidence="46" type="ORF">FC284_00230</name>
    <name evidence="51" type="ORF">FJU19_01575</name>
    <name evidence="48" type="ORF">FLQ97_04915</name>
    <name evidence="47" type="ORF">FLR03_12615</name>
    <name evidence="49" type="ORF">FNX40_06420</name>
    <name evidence="50" type="ORF">FPL45_00785</name>
    <name evidence="59" type="ORF">FV747_08495</name>
    <name evidence="61" type="ORF">G3O21_001704</name>
    <name evidence="60" type="ORF">G3R95_000343</name>
    <name evidence="54" type="ORF">GCV64_08015</name>
    <name evidence="62" type="ORF">GHH22_01000</name>
    <name evidence="63" type="ORF">GHO09_01030</name>
    <name evidence="57" type="ORF">GI230_04010</name>
    <name evidence="71" type="ORF">GI949_09425</name>
    <name evidence="58" type="ORF">GJW51_08495</name>
    <name evidence="55" type="ORF">GQG13_12830</name>
    <name evidence="56" type="ORF">GT011_08360</name>
    <name evidence="64" type="ORF">GYO01_04480</name>
    <name evidence="65" type="ORF">GYP27_05295</name>
    <name evidence="66" type="ORF">GYR60_04335</name>
    <name evidence="67" type="ORF">GYS09_02920</name>
    <name evidence="68" type="ORF">GYU24_08860</name>
    <name evidence="69" type="ORF">GYX23_05285</name>
    <name evidence="70" type="ORF">GYY14_09460</name>
    <name evidence="72" type="ORF">GZK27_06665</name>
    <name evidence="73" type="ORF">HQN34_001251</name>
    <name evidence="76" type="ORF">HZJ64_08965</name>
    <name evidence="9" type="ORF">KV70_07780</name>
    <name evidence="10" type="ORF">QD52_12740</name>
    <name evidence="11" type="ORF">UI29_12070</name>
</gene>
<dbReference type="Proteomes" id="UP000852906">
    <property type="component" value="Unassembled WGS sequence"/>
</dbReference>
<evidence type="ECO:0000313" key="140">
    <source>
        <dbReference type="Proteomes" id="UP000548826"/>
    </source>
</evidence>
<evidence type="ECO:0000313" key="121">
    <source>
        <dbReference type="Proteomes" id="UP000478704"/>
    </source>
</evidence>
<dbReference type="EMBL" id="AAAJWF010000007">
    <property type="protein sequence ID" value="EAC7481355.1"/>
    <property type="molecule type" value="Genomic_DNA"/>
</dbReference>
<evidence type="ECO:0000313" key="12">
    <source>
        <dbReference type="EMBL" id="EAD5773103.1"/>
    </source>
</evidence>
<organism evidence="62">
    <name type="scientific">Listeria monocytogenes</name>
    <dbReference type="NCBI Taxonomy" id="1639"/>
    <lineage>
        <taxon>Bacteria</taxon>
        <taxon>Bacillati</taxon>
        <taxon>Bacillota</taxon>
        <taxon>Bacilli</taxon>
        <taxon>Bacillales</taxon>
        <taxon>Listeriaceae</taxon>
        <taxon>Listeria</taxon>
    </lineage>
</organism>
<dbReference type="Proteomes" id="UP000389283">
    <property type="component" value="Unassembled WGS sequence"/>
</dbReference>
<evidence type="ECO:0000313" key="82">
    <source>
        <dbReference type="Proteomes" id="UP000269407"/>
    </source>
</evidence>
<dbReference type="Proteomes" id="UP000345329">
    <property type="component" value="Unassembled WGS sequence"/>
</dbReference>
<dbReference type="Proteomes" id="UP000843775">
    <property type="component" value="Unassembled WGS sequence"/>
</dbReference>
<reference evidence="126 128" key="7">
    <citation type="submission" date="2019-04" db="EMBL/GenBank/DDBJ databases">
        <authorList>
            <person name="Ashton P.M."/>
            <person name="Dallman T."/>
            <person name="Nair S."/>
            <person name="De Pinna E."/>
            <person name="Peters T."/>
            <person name="Grant K."/>
        </authorList>
    </citation>
    <scope>NUCLEOTIDE SEQUENCE [LARGE SCALE GENOMIC DNA]</scope>
    <source>
        <strain evidence="40 134">282333</strain>
        <strain evidence="42 133">282352</strain>
        <strain evidence="35 138">289003</strain>
        <strain evidence="38 142">406731</strain>
        <strain evidence="36 140">429821</strain>
        <strain evidence="39 128">562417</strain>
        <strain evidence="41 132">562428</strain>
        <strain evidence="37 126">563356</strain>
        <strain evidence="3 112">688377</strain>
        <strain evidence="51 122">760311</strain>
        <strain evidence="59 119">788324</strain>
        <strain evidence="57 115">833351</strain>
        <strain evidence="60 120">883775</strain>
        <strain evidence="19">RL15000161</strain>
        <strain evidence="20">RL15000271</strain>
        <strain evidence="21">RL15000286</strain>
        <strain evidence="22">RL15000440</strain>
    </source>
</reference>
<evidence type="ECO:0000313" key="5">
    <source>
        <dbReference type="EMBL" id="EAC5550101.1"/>
    </source>
</evidence>
<evidence type="ECO:0000313" key="41">
    <source>
        <dbReference type="EMBL" id="EAH3125973.1"/>
    </source>
</evidence>
<evidence type="ECO:0000313" key="30">
    <source>
        <dbReference type="EMBL" id="EAG4463252.1"/>
    </source>
</evidence>
<dbReference type="EMBL" id="DAAJZA010000005">
    <property type="protein sequence ID" value="HAC1755197.1"/>
    <property type="molecule type" value="Genomic_DNA"/>
</dbReference>
<evidence type="ECO:0000313" key="48">
    <source>
        <dbReference type="EMBL" id="ECB9513072.1"/>
    </source>
</evidence>
<dbReference type="Proteomes" id="UP000481141">
    <property type="component" value="Unassembled WGS sequence"/>
</dbReference>
<reference evidence="81" key="11">
    <citation type="submission" date="2022-06" db="EMBL/GenBank/DDBJ databases">
        <title>Complete genomes of Listeria monocytogenes strains L58-55 and 6179.</title>
        <authorList>
            <person name="Schmitz-Esser S."/>
            <person name="Tibbs-Cortes B.W."/>
        </authorList>
    </citation>
    <scope>NUCLEOTIDE SEQUENCE</scope>
    <source>
        <strain evidence="81">L58-55</strain>
    </source>
</reference>
<evidence type="ECO:0000313" key="60">
    <source>
        <dbReference type="EMBL" id="EDP8408808.1"/>
    </source>
</evidence>
<evidence type="ECO:0000313" key="62">
    <source>
        <dbReference type="EMBL" id="HAA8051735.1"/>
    </source>
</evidence>
<dbReference type="EMBL" id="AAAKQF010000004">
    <property type="protein sequence ID" value="EAC9040103.1"/>
    <property type="molecule type" value="Genomic_DNA"/>
</dbReference>
<dbReference type="EMBL" id="AAASLB010000005">
    <property type="protein sequence ID" value="EAE4942444.1"/>
    <property type="molecule type" value="Genomic_DNA"/>
</dbReference>
<dbReference type="EMBL" id="AAAJCR010000004">
    <property type="protein sequence ID" value="EAC5949235.1"/>
    <property type="molecule type" value="Genomic_DNA"/>
</dbReference>
<dbReference type="Proteomes" id="UP000356407">
    <property type="component" value="Unassembled WGS sequence"/>
</dbReference>
<evidence type="ECO:0000313" key="72">
    <source>
        <dbReference type="EMBL" id="HAC3055184.1"/>
    </source>
</evidence>
<evidence type="ECO:0000313" key="29">
    <source>
        <dbReference type="EMBL" id="EAG4332006.1"/>
    </source>
</evidence>
<proteinExistence type="predicted"/>
<dbReference type="EMBL" id="AACJYH010000002">
    <property type="protein sequence ID" value="EAK8896653.1"/>
    <property type="molecule type" value="Genomic_DNA"/>
</dbReference>
<dbReference type="EMBL" id="AABAGT010000001">
    <property type="protein sequence ID" value="EAG0865828.1"/>
    <property type="molecule type" value="Genomic_DNA"/>
</dbReference>
<reference evidence="76 137" key="10">
    <citation type="submission" date="2020-06" db="EMBL/GenBank/DDBJ databases">
        <title>Two Listeria outbreaks in Switzerland in 2018 and 2020.</title>
        <authorList>
            <person name="Stevens M.J.A."/>
            <person name="Bloemberg G."/>
            <person name="Nusch-Inderbinnen M."/>
            <person name="Stephan R."/>
        </authorList>
    </citation>
    <scope>NUCLEOTIDE SEQUENCE [LARGE SCALE GENOMIC DNA]</scope>
    <source>
        <strain evidence="76 137">N18-0707</strain>
    </source>
</reference>